<dbReference type="Pfam" id="PF07985">
    <property type="entry name" value="SRR1"/>
    <property type="match status" value="1"/>
</dbReference>
<dbReference type="PANTHER" id="PTHR42080">
    <property type="entry name" value="SRR1 DOMAIN-CONTAINING PROTEIN"/>
    <property type="match status" value="1"/>
</dbReference>
<gene>
    <name evidence="2" type="ORF">LTR62_003833</name>
</gene>
<accession>A0AAN7TND3</accession>
<name>A0AAN7TND3_9PEZI</name>
<proteinExistence type="predicted"/>
<dbReference type="PANTHER" id="PTHR42080:SF1">
    <property type="entry name" value="SRR1-LIKE DOMAIN-CONTAINING PROTEIN"/>
    <property type="match status" value="1"/>
</dbReference>
<evidence type="ECO:0000259" key="1">
    <source>
        <dbReference type="Pfam" id="PF07985"/>
    </source>
</evidence>
<evidence type="ECO:0000313" key="2">
    <source>
        <dbReference type="EMBL" id="KAK5112735.1"/>
    </source>
</evidence>
<dbReference type="EMBL" id="JAVRRL010000028">
    <property type="protein sequence ID" value="KAK5112735.1"/>
    <property type="molecule type" value="Genomic_DNA"/>
</dbReference>
<dbReference type="Proteomes" id="UP001310890">
    <property type="component" value="Unassembled WGS sequence"/>
</dbReference>
<evidence type="ECO:0000313" key="3">
    <source>
        <dbReference type="Proteomes" id="UP001310890"/>
    </source>
</evidence>
<sequence length="339" mass="38894">MYLDARCRARKQLTQQEKRRQDEVLKHITSLTRNEGHHRMPHGVEEDLCDGWTRVGYGKSCPPSYRGGFPPALRDLSIEALTLEFGVKLKVWRGSTCRKQLLAVLDKQRPDEGWALTNAICLASGSFSRDNFTVRQRSLTQFTAFLDIVKHLQSQQEEDPIAVFAQDPLFTPLDREHLQTQGIQVLDAEKYHDRRPSDRGVGEAGGYITTSTFIFEAYMERSETGVRSLLQPDPILYVGTCCNPGVGNKHQRLAHIRTAETIYNAPQGKPALSHNNRFVEDDIAEKLRMNELQEKFLRVRRDCYFPPFEEDPNMFKGMRVCWKGEKDEDEDEVVPVPRA</sequence>
<feature type="domain" description="SRR1-like" evidence="1">
    <location>
        <begin position="111"/>
        <end position="194"/>
    </location>
</feature>
<comment type="caution">
    <text evidence="2">The sequence shown here is derived from an EMBL/GenBank/DDBJ whole genome shotgun (WGS) entry which is preliminary data.</text>
</comment>
<reference evidence="2" key="1">
    <citation type="submission" date="2023-08" db="EMBL/GenBank/DDBJ databases">
        <title>Black Yeasts Isolated from many extreme environments.</title>
        <authorList>
            <person name="Coleine C."/>
            <person name="Stajich J.E."/>
            <person name="Selbmann L."/>
        </authorList>
    </citation>
    <scope>NUCLEOTIDE SEQUENCE</scope>
    <source>
        <strain evidence="2">CCFEE 5401</strain>
    </source>
</reference>
<dbReference type="AlphaFoldDB" id="A0AAN7TND3"/>
<dbReference type="InterPro" id="IPR012942">
    <property type="entry name" value="SRR1-like"/>
</dbReference>
<organism evidence="2 3">
    <name type="scientific">Meristemomyces frigidus</name>
    <dbReference type="NCBI Taxonomy" id="1508187"/>
    <lineage>
        <taxon>Eukaryota</taxon>
        <taxon>Fungi</taxon>
        <taxon>Dikarya</taxon>
        <taxon>Ascomycota</taxon>
        <taxon>Pezizomycotina</taxon>
        <taxon>Dothideomycetes</taxon>
        <taxon>Dothideomycetidae</taxon>
        <taxon>Mycosphaerellales</taxon>
        <taxon>Teratosphaeriaceae</taxon>
        <taxon>Meristemomyces</taxon>
    </lineage>
</organism>
<protein>
    <recommendedName>
        <fullName evidence="1">SRR1-like domain-containing protein</fullName>
    </recommendedName>
</protein>